<dbReference type="EMBL" id="FONV01000014">
    <property type="protein sequence ID" value="SFF60304.1"/>
    <property type="molecule type" value="Genomic_DNA"/>
</dbReference>
<evidence type="ECO:0000256" key="1">
    <source>
        <dbReference type="ARBA" id="ARBA00022527"/>
    </source>
</evidence>
<reference evidence="3 4" key="1">
    <citation type="submission" date="2016-10" db="EMBL/GenBank/DDBJ databases">
        <authorList>
            <person name="de Groot N.N."/>
        </authorList>
    </citation>
    <scope>NUCLEOTIDE SEQUENCE [LARGE SCALE GENOMIC DNA]</scope>
    <source>
        <strain evidence="3 4">DSM 43019</strain>
    </source>
</reference>
<dbReference type="PANTHER" id="PTHR35526">
    <property type="entry name" value="ANTI-SIGMA-F FACTOR RSBW-RELATED"/>
    <property type="match status" value="1"/>
</dbReference>
<sequence length="140" mass="15597">MTSPPASVPHPAAAEFRHWTLDDITGLRDLRADLRRAVAGTPLDDEDGLDRITVVATELATNALRHGRPPARIRLLREPDALLLDVADHDLTGEPLFDQDRPIGHGGLGLRLAQTFATELGWYRTAKTKNIWARFDFVRD</sequence>
<proteinExistence type="predicted"/>
<keyword evidence="4" id="KW-1185">Reference proteome</keyword>
<feature type="domain" description="Histidine kinase/HSP90-like ATPase" evidence="2">
    <location>
        <begin position="27"/>
        <end position="132"/>
    </location>
</feature>
<dbReference type="Gene3D" id="3.30.565.10">
    <property type="entry name" value="Histidine kinase-like ATPase, C-terminal domain"/>
    <property type="match status" value="1"/>
</dbReference>
<dbReference type="GO" id="GO:0004674">
    <property type="term" value="F:protein serine/threonine kinase activity"/>
    <property type="evidence" value="ECO:0007669"/>
    <property type="project" value="UniProtKB-KW"/>
</dbReference>
<dbReference type="Proteomes" id="UP000199645">
    <property type="component" value="Unassembled WGS sequence"/>
</dbReference>
<keyword evidence="1" id="KW-0723">Serine/threonine-protein kinase</keyword>
<accession>A0A1I2K0E3</accession>
<evidence type="ECO:0000259" key="2">
    <source>
        <dbReference type="Pfam" id="PF13581"/>
    </source>
</evidence>
<dbReference type="Pfam" id="PF13581">
    <property type="entry name" value="HATPase_c_2"/>
    <property type="match status" value="1"/>
</dbReference>
<keyword evidence="3" id="KW-0418">Kinase</keyword>
<dbReference type="STRING" id="35752.SAMN05421541_114278"/>
<name>A0A1I2K0E3_9ACTN</name>
<protein>
    <submittedName>
        <fullName evidence="3">Anti-sigma regulatory factor (Ser/Thr protein kinase)</fullName>
    </submittedName>
</protein>
<evidence type="ECO:0000313" key="4">
    <source>
        <dbReference type="Proteomes" id="UP000199645"/>
    </source>
</evidence>
<organism evidence="3 4">
    <name type="scientific">Actinoplanes philippinensis</name>
    <dbReference type="NCBI Taxonomy" id="35752"/>
    <lineage>
        <taxon>Bacteria</taxon>
        <taxon>Bacillati</taxon>
        <taxon>Actinomycetota</taxon>
        <taxon>Actinomycetes</taxon>
        <taxon>Micromonosporales</taxon>
        <taxon>Micromonosporaceae</taxon>
        <taxon>Actinoplanes</taxon>
    </lineage>
</organism>
<dbReference type="OrthoDB" id="3297757at2"/>
<dbReference type="InterPro" id="IPR036890">
    <property type="entry name" value="HATPase_C_sf"/>
</dbReference>
<dbReference type="CDD" id="cd16936">
    <property type="entry name" value="HATPase_RsbW-like"/>
    <property type="match status" value="1"/>
</dbReference>
<evidence type="ECO:0000313" key="3">
    <source>
        <dbReference type="EMBL" id="SFF60304.1"/>
    </source>
</evidence>
<dbReference type="PANTHER" id="PTHR35526:SF3">
    <property type="entry name" value="ANTI-SIGMA-F FACTOR RSBW"/>
    <property type="match status" value="1"/>
</dbReference>
<dbReference type="InterPro" id="IPR050267">
    <property type="entry name" value="Anti-sigma-factor_SerPK"/>
</dbReference>
<keyword evidence="3" id="KW-0808">Transferase</keyword>
<dbReference type="AlphaFoldDB" id="A0A1I2K0E3"/>
<gene>
    <name evidence="3" type="ORF">SAMN05421541_114278</name>
</gene>
<dbReference type="SUPFAM" id="SSF55874">
    <property type="entry name" value="ATPase domain of HSP90 chaperone/DNA topoisomerase II/histidine kinase"/>
    <property type="match status" value="1"/>
</dbReference>
<dbReference type="RefSeq" id="WP_093620216.1">
    <property type="nucleotide sequence ID" value="NZ_BOMT01000082.1"/>
</dbReference>
<dbReference type="InterPro" id="IPR003594">
    <property type="entry name" value="HATPase_dom"/>
</dbReference>